<organism evidence="1 2">
    <name type="scientific">Helicobacter bizzozeronii (strain CIII-1)</name>
    <dbReference type="NCBI Taxonomy" id="1002804"/>
    <lineage>
        <taxon>Bacteria</taxon>
        <taxon>Pseudomonadati</taxon>
        <taxon>Campylobacterota</taxon>
        <taxon>Epsilonproteobacteria</taxon>
        <taxon>Campylobacterales</taxon>
        <taxon>Helicobacteraceae</taxon>
        <taxon>Helicobacter</taxon>
    </lineage>
</organism>
<dbReference type="KEGG" id="hbi:HBZC1_12440"/>
<dbReference type="AlphaFoldDB" id="F8KTR0"/>
<dbReference type="RefSeq" id="WP_006016997.1">
    <property type="nucleotide sequence ID" value="NC_015674.1"/>
</dbReference>
<reference evidence="1 2" key="1">
    <citation type="journal article" date="2011" name="J. Bacteriol.">
        <title>Genome sequence of Helicobacter bizzozeronii strain CIII-1, an isolate from human gastric mucosa.</title>
        <authorList>
            <person name="Schott T."/>
            <person name="Rossi M."/>
            <person name="Hanninen M.L."/>
        </authorList>
    </citation>
    <scope>NUCLEOTIDE SEQUENCE [LARGE SCALE GENOMIC DNA]</scope>
    <source>
        <strain evidence="1 2">CIII-1</strain>
    </source>
</reference>
<evidence type="ECO:0008006" key="3">
    <source>
        <dbReference type="Google" id="ProtNLM"/>
    </source>
</evidence>
<dbReference type="Proteomes" id="UP000008387">
    <property type="component" value="Chromosome"/>
</dbReference>
<keyword evidence="2" id="KW-1185">Reference proteome</keyword>
<dbReference type="eggNOG" id="COG1399">
    <property type="taxonomic scope" value="Bacteria"/>
</dbReference>
<gene>
    <name evidence="1" type="ordered locus">HBZC1_12440</name>
</gene>
<dbReference type="STRING" id="1002804.HBZC1_12440"/>
<evidence type="ECO:0000313" key="2">
    <source>
        <dbReference type="Proteomes" id="UP000008387"/>
    </source>
</evidence>
<sequence>MRLEMKKIGTHAKPFTCHLDRMELEGQVSRVGSKLYLVEGRLHGVLSVPCALSGTIFDKPISQDLRLLVFDGIYKPTKAQEPIYLENGLCMETMDVVESLDGCIDLEALLDSEVQSIQADYHYLPNS</sequence>
<accession>F8KTR0</accession>
<protein>
    <recommendedName>
        <fullName evidence="3">DUF177 domain-containing protein</fullName>
    </recommendedName>
</protein>
<dbReference type="HOGENOM" id="CLU_161281_0_0_7"/>
<proteinExistence type="predicted"/>
<evidence type="ECO:0000313" key="1">
    <source>
        <dbReference type="EMBL" id="CCB80230.1"/>
    </source>
</evidence>
<name>F8KTR0_HELBC</name>
<dbReference type="EMBL" id="FR871757">
    <property type="protein sequence ID" value="CCB80230.1"/>
    <property type="molecule type" value="Genomic_DNA"/>
</dbReference>